<reference evidence="1" key="1">
    <citation type="journal article" date="2014" name="Front. Microbiol.">
        <title>High frequency of phylogenetically diverse reductive dehalogenase-homologous genes in deep subseafloor sedimentary metagenomes.</title>
        <authorList>
            <person name="Kawai M."/>
            <person name="Futagami T."/>
            <person name="Toyoda A."/>
            <person name="Takaki Y."/>
            <person name="Nishi S."/>
            <person name="Hori S."/>
            <person name="Arai W."/>
            <person name="Tsubouchi T."/>
            <person name="Morono Y."/>
            <person name="Uchiyama I."/>
            <person name="Ito T."/>
            <person name="Fujiyama A."/>
            <person name="Inagaki F."/>
            <person name="Takami H."/>
        </authorList>
    </citation>
    <scope>NUCLEOTIDE SEQUENCE</scope>
    <source>
        <strain evidence="1">Expedition CK06-06</strain>
    </source>
</reference>
<organism evidence="1">
    <name type="scientific">marine sediment metagenome</name>
    <dbReference type="NCBI Taxonomy" id="412755"/>
    <lineage>
        <taxon>unclassified sequences</taxon>
        <taxon>metagenomes</taxon>
        <taxon>ecological metagenomes</taxon>
    </lineage>
</organism>
<accession>X1ALK6</accession>
<dbReference type="EMBL" id="BART01015363">
    <property type="protein sequence ID" value="GAG83505.1"/>
    <property type="molecule type" value="Genomic_DNA"/>
</dbReference>
<dbReference type="AlphaFoldDB" id="X1ALK6"/>
<name>X1ALK6_9ZZZZ</name>
<evidence type="ECO:0000313" key="1">
    <source>
        <dbReference type="EMBL" id="GAG83505.1"/>
    </source>
</evidence>
<feature type="non-terminal residue" evidence="1">
    <location>
        <position position="296"/>
    </location>
</feature>
<comment type="caution">
    <text evidence="1">The sequence shown here is derived from an EMBL/GenBank/DDBJ whole genome shotgun (WGS) entry which is preliminary data.</text>
</comment>
<protein>
    <submittedName>
        <fullName evidence="1">Uncharacterized protein</fullName>
    </submittedName>
</protein>
<proteinExistence type="predicted"/>
<sequence length="296" mass="34433">MRNFESDIYDTEASYLINKLYSFLGQANVDRALKKYQRSLDLSGPVVSEYTFKHRHPWWNAFRTFFDLKKNGKSIKRNLTPELKMLAADAKKISTLQRFMPTSVQNKYKRDLIDSDRAFDYLFEIQIAWHFYLQGNELQWYEDNGEKHPEFIVKTHNFDFNVECKRISVDISRRIKRQDFQRFVQELLPDIEKQGYAGNVDIVLDGRLDGNQIDSLASEVLELIKSGEIKGESAISLGQISLKLSKKSKKTVNIIEQDERLRMNLPNGANGVVFSSQKNGNYVVDPIQMILMSKKE</sequence>
<gene>
    <name evidence="1" type="ORF">S01H4_29855</name>
</gene>